<evidence type="ECO:0000256" key="6">
    <source>
        <dbReference type="ARBA" id="ARBA00022741"/>
    </source>
</evidence>
<dbReference type="CDD" id="cd01672">
    <property type="entry name" value="TMPK"/>
    <property type="match status" value="1"/>
</dbReference>
<evidence type="ECO:0000256" key="5">
    <source>
        <dbReference type="ARBA" id="ARBA00022727"/>
    </source>
</evidence>
<evidence type="ECO:0000256" key="3">
    <source>
        <dbReference type="ARBA" id="ARBA00017144"/>
    </source>
</evidence>
<keyword evidence="13" id="KW-1185">Reference proteome</keyword>
<evidence type="ECO:0000256" key="9">
    <source>
        <dbReference type="ARBA" id="ARBA00048743"/>
    </source>
</evidence>
<evidence type="ECO:0000313" key="13">
    <source>
        <dbReference type="Proteomes" id="UP001596337"/>
    </source>
</evidence>
<keyword evidence="6 10" id="KW-0547">Nucleotide-binding</keyword>
<dbReference type="InterPro" id="IPR018094">
    <property type="entry name" value="Thymidylate_kinase"/>
</dbReference>
<dbReference type="RefSeq" id="WP_345394775.1">
    <property type="nucleotide sequence ID" value="NZ_BAABLA010000022.1"/>
</dbReference>
<sequence length="216" mass="23405">MHQSRGIFVCIDGPCGVGKTTTVQALGNRLRSVGLPIHLTAEPTNHDIGTLARARVHTDTSGHALACLFAADRYERLHTEIRPRLAAGDIVVSDRYVAAGLVMQRLDGVDLDFLRAINASADPPDLAVILTANPAVITQRLAQRGRHNRYQYSPDISADETALYIDAADSLSATGVPVLRLETSLYPPDTLATMIHTRIDALRNDRHARPDTQAAS</sequence>
<evidence type="ECO:0000256" key="7">
    <source>
        <dbReference type="ARBA" id="ARBA00022777"/>
    </source>
</evidence>
<accession>A0ABW2BXW1</accession>
<keyword evidence="8 10" id="KW-0067">ATP-binding</keyword>
<dbReference type="SUPFAM" id="SSF52540">
    <property type="entry name" value="P-loop containing nucleoside triphosphate hydrolases"/>
    <property type="match status" value="1"/>
</dbReference>
<dbReference type="PANTHER" id="PTHR10344">
    <property type="entry name" value="THYMIDYLATE KINASE"/>
    <property type="match status" value="1"/>
</dbReference>
<dbReference type="EC" id="2.7.4.9" evidence="2 10"/>
<organism evidence="12 13">
    <name type="scientific">Haloechinothrix salitolerans</name>
    <dbReference type="NCBI Taxonomy" id="926830"/>
    <lineage>
        <taxon>Bacteria</taxon>
        <taxon>Bacillati</taxon>
        <taxon>Actinomycetota</taxon>
        <taxon>Actinomycetes</taxon>
        <taxon>Pseudonocardiales</taxon>
        <taxon>Pseudonocardiaceae</taxon>
        <taxon>Haloechinothrix</taxon>
    </lineage>
</organism>
<evidence type="ECO:0000256" key="2">
    <source>
        <dbReference type="ARBA" id="ARBA00012980"/>
    </source>
</evidence>
<dbReference type="PANTHER" id="PTHR10344:SF4">
    <property type="entry name" value="UMP-CMP KINASE 2, MITOCHONDRIAL"/>
    <property type="match status" value="1"/>
</dbReference>
<dbReference type="Proteomes" id="UP001596337">
    <property type="component" value="Unassembled WGS sequence"/>
</dbReference>
<evidence type="ECO:0000256" key="8">
    <source>
        <dbReference type="ARBA" id="ARBA00022840"/>
    </source>
</evidence>
<dbReference type="InterPro" id="IPR039430">
    <property type="entry name" value="Thymidylate_kin-like_dom"/>
</dbReference>
<dbReference type="Gene3D" id="3.40.50.300">
    <property type="entry name" value="P-loop containing nucleotide triphosphate hydrolases"/>
    <property type="match status" value="1"/>
</dbReference>
<proteinExistence type="inferred from homology"/>
<evidence type="ECO:0000256" key="10">
    <source>
        <dbReference type="HAMAP-Rule" id="MF_00165"/>
    </source>
</evidence>
<keyword evidence="5 10" id="KW-0545">Nucleotide biosynthesis</keyword>
<evidence type="ECO:0000256" key="1">
    <source>
        <dbReference type="ARBA" id="ARBA00009776"/>
    </source>
</evidence>
<dbReference type="HAMAP" id="MF_00165">
    <property type="entry name" value="Thymidylate_kinase"/>
    <property type="match status" value="1"/>
</dbReference>
<dbReference type="EMBL" id="JBHSXX010000001">
    <property type="protein sequence ID" value="MFC6867180.1"/>
    <property type="molecule type" value="Genomic_DNA"/>
</dbReference>
<gene>
    <name evidence="10 12" type="primary">tmk</name>
    <name evidence="12" type="ORF">ACFQGD_08465</name>
</gene>
<dbReference type="NCBIfam" id="TIGR00041">
    <property type="entry name" value="DTMP_kinase"/>
    <property type="match status" value="1"/>
</dbReference>
<dbReference type="Pfam" id="PF02223">
    <property type="entry name" value="Thymidylate_kin"/>
    <property type="match status" value="1"/>
</dbReference>
<name>A0ABW2BXW1_9PSEU</name>
<comment type="caution">
    <text evidence="10">Lacks conserved residue(s) required for the propagation of feature annotation.</text>
</comment>
<keyword evidence="4 10" id="KW-0808">Transferase</keyword>
<evidence type="ECO:0000259" key="11">
    <source>
        <dbReference type="Pfam" id="PF02223"/>
    </source>
</evidence>
<dbReference type="InterPro" id="IPR027417">
    <property type="entry name" value="P-loop_NTPase"/>
</dbReference>
<comment type="similarity">
    <text evidence="1 10">Belongs to the thymidylate kinase family.</text>
</comment>
<comment type="function">
    <text evidence="10">Phosphorylation of dTMP to form dTDP in both de novo and salvage pathways of dTTP synthesis.</text>
</comment>
<evidence type="ECO:0000256" key="4">
    <source>
        <dbReference type="ARBA" id="ARBA00022679"/>
    </source>
</evidence>
<dbReference type="GO" id="GO:0004798">
    <property type="term" value="F:dTMP kinase activity"/>
    <property type="evidence" value="ECO:0007669"/>
    <property type="project" value="UniProtKB-EC"/>
</dbReference>
<keyword evidence="7 10" id="KW-0418">Kinase</keyword>
<protein>
    <recommendedName>
        <fullName evidence="3 10">Thymidylate kinase</fullName>
        <ecNumber evidence="2 10">2.7.4.9</ecNumber>
    </recommendedName>
    <alternativeName>
        <fullName evidence="10">dTMP kinase</fullName>
    </alternativeName>
</protein>
<reference evidence="13" key="1">
    <citation type="journal article" date="2019" name="Int. J. Syst. Evol. Microbiol.">
        <title>The Global Catalogue of Microorganisms (GCM) 10K type strain sequencing project: providing services to taxonomists for standard genome sequencing and annotation.</title>
        <authorList>
            <consortium name="The Broad Institute Genomics Platform"/>
            <consortium name="The Broad Institute Genome Sequencing Center for Infectious Disease"/>
            <person name="Wu L."/>
            <person name="Ma J."/>
        </authorList>
    </citation>
    <scope>NUCLEOTIDE SEQUENCE [LARGE SCALE GENOMIC DNA]</scope>
    <source>
        <strain evidence="13">KCTC 32255</strain>
    </source>
</reference>
<evidence type="ECO:0000313" key="12">
    <source>
        <dbReference type="EMBL" id="MFC6867180.1"/>
    </source>
</evidence>
<comment type="caution">
    <text evidence="12">The sequence shown here is derived from an EMBL/GenBank/DDBJ whole genome shotgun (WGS) entry which is preliminary data.</text>
</comment>
<comment type="catalytic activity">
    <reaction evidence="9 10">
        <text>dTMP + ATP = dTDP + ADP</text>
        <dbReference type="Rhea" id="RHEA:13517"/>
        <dbReference type="ChEBI" id="CHEBI:30616"/>
        <dbReference type="ChEBI" id="CHEBI:58369"/>
        <dbReference type="ChEBI" id="CHEBI:63528"/>
        <dbReference type="ChEBI" id="CHEBI:456216"/>
        <dbReference type="EC" id="2.7.4.9"/>
    </reaction>
</comment>
<feature type="domain" description="Thymidylate kinase-like" evidence="11">
    <location>
        <begin position="11"/>
        <end position="150"/>
    </location>
</feature>